<dbReference type="GO" id="GO:0046872">
    <property type="term" value="F:metal ion binding"/>
    <property type="evidence" value="ECO:0007669"/>
    <property type="project" value="UniProtKB-KW"/>
</dbReference>
<dbReference type="InterPro" id="IPR002509">
    <property type="entry name" value="NODB_dom"/>
</dbReference>
<dbReference type="OrthoDB" id="9812065at2"/>
<dbReference type="GO" id="GO:0005975">
    <property type="term" value="P:carbohydrate metabolic process"/>
    <property type="evidence" value="ECO:0007669"/>
    <property type="project" value="InterPro"/>
</dbReference>
<dbReference type="SUPFAM" id="SSF88713">
    <property type="entry name" value="Glycoside hydrolase/deacetylase"/>
    <property type="match status" value="1"/>
</dbReference>
<dbReference type="CDD" id="cd10917">
    <property type="entry name" value="CE4_NodB_like_6s_7s"/>
    <property type="match status" value="1"/>
</dbReference>
<dbReference type="GO" id="GO:0016020">
    <property type="term" value="C:membrane"/>
    <property type="evidence" value="ECO:0007669"/>
    <property type="project" value="TreeGrafter"/>
</dbReference>
<organism evidence="4 5">
    <name type="scientific">Mucilaginibacter paludis DSM 18603</name>
    <dbReference type="NCBI Taxonomy" id="714943"/>
    <lineage>
        <taxon>Bacteria</taxon>
        <taxon>Pseudomonadati</taxon>
        <taxon>Bacteroidota</taxon>
        <taxon>Sphingobacteriia</taxon>
        <taxon>Sphingobacteriales</taxon>
        <taxon>Sphingobacteriaceae</taxon>
        <taxon>Mucilaginibacter</taxon>
    </lineage>
</organism>
<proteinExistence type="predicted"/>
<reference evidence="4" key="1">
    <citation type="submission" date="2011-09" db="EMBL/GenBank/DDBJ databases">
        <title>The permanent draft genome of Mucilaginibacter paludis DSM 18603.</title>
        <authorList>
            <consortium name="US DOE Joint Genome Institute (JGI-PGF)"/>
            <person name="Lucas S."/>
            <person name="Han J."/>
            <person name="Lapidus A."/>
            <person name="Bruce D."/>
            <person name="Goodwin L."/>
            <person name="Pitluck S."/>
            <person name="Peters L."/>
            <person name="Kyrpides N."/>
            <person name="Mavromatis K."/>
            <person name="Ivanova N."/>
            <person name="Mikhailova N."/>
            <person name="Held B."/>
            <person name="Detter J.C."/>
            <person name="Tapia R."/>
            <person name="Han C."/>
            <person name="Land M."/>
            <person name="Hauser L."/>
            <person name="Markowitz V."/>
            <person name="Cheng J.-F."/>
            <person name="Hugenholtz P."/>
            <person name="Woyke T."/>
            <person name="Wu D."/>
            <person name="Tindall B."/>
            <person name="Brambilla E."/>
            <person name="Klenk H.-P."/>
            <person name="Eisen J.A."/>
        </authorList>
    </citation>
    <scope>NUCLEOTIDE SEQUENCE [LARGE SCALE GENOMIC DNA]</scope>
    <source>
        <strain evidence="4">DSM 18603</strain>
    </source>
</reference>
<gene>
    <name evidence="4" type="ORF">Mucpa_5925</name>
</gene>
<dbReference type="HOGENOM" id="CLU_021264_0_3_10"/>
<keyword evidence="1" id="KW-0479">Metal-binding</keyword>
<keyword evidence="2" id="KW-0378">Hydrolase</keyword>
<evidence type="ECO:0000259" key="3">
    <source>
        <dbReference type="PROSITE" id="PS51677"/>
    </source>
</evidence>
<dbReference type="EMBL" id="CM001403">
    <property type="protein sequence ID" value="EHQ29988.1"/>
    <property type="molecule type" value="Genomic_DNA"/>
</dbReference>
<dbReference type="Pfam" id="PF01522">
    <property type="entry name" value="Polysacc_deac_1"/>
    <property type="match status" value="1"/>
</dbReference>
<sequence>MYLVKTPSLLKKLYPGLIWNLNRDEHCIYLTFDDGPIPIVTPFVLKTLKQYNALATFFCIGDNVVKNNDIFEQVKADGHTIGNHTFNHLRGWATDTETYADNFKKCDSLLHSRWFRPPYGRIKKSQIKALQTVAPGLKIVMWDVLSGDFDIALKPNTCLHNVLKATENGSVVVFHDSLKAFSRLEYVLPRAMKYWSKKGFEFRGL</sequence>
<accession>H1Y9I3</accession>
<evidence type="ECO:0000313" key="4">
    <source>
        <dbReference type="EMBL" id="EHQ29988.1"/>
    </source>
</evidence>
<dbReference type="AlphaFoldDB" id="H1Y9I3"/>
<dbReference type="InterPro" id="IPR011330">
    <property type="entry name" value="Glyco_hydro/deAcase_b/a-brl"/>
</dbReference>
<evidence type="ECO:0000256" key="2">
    <source>
        <dbReference type="ARBA" id="ARBA00022801"/>
    </source>
</evidence>
<keyword evidence="5" id="KW-1185">Reference proteome</keyword>
<dbReference type="STRING" id="714943.Mucpa_5925"/>
<dbReference type="eggNOG" id="COG0726">
    <property type="taxonomic scope" value="Bacteria"/>
</dbReference>
<feature type="domain" description="NodB homology" evidence="3">
    <location>
        <begin position="26"/>
        <end position="205"/>
    </location>
</feature>
<evidence type="ECO:0000313" key="5">
    <source>
        <dbReference type="Proteomes" id="UP000002774"/>
    </source>
</evidence>
<dbReference type="PANTHER" id="PTHR10587">
    <property type="entry name" value="GLYCOSYL TRANSFERASE-RELATED"/>
    <property type="match status" value="1"/>
</dbReference>
<dbReference type="PANTHER" id="PTHR10587:SF133">
    <property type="entry name" value="CHITIN DEACETYLASE 1-RELATED"/>
    <property type="match status" value="1"/>
</dbReference>
<dbReference type="Gene3D" id="3.20.20.370">
    <property type="entry name" value="Glycoside hydrolase/deacetylase"/>
    <property type="match status" value="1"/>
</dbReference>
<dbReference type="RefSeq" id="WP_008511497.1">
    <property type="nucleotide sequence ID" value="NZ_CM001403.1"/>
</dbReference>
<dbReference type="Proteomes" id="UP000002774">
    <property type="component" value="Chromosome"/>
</dbReference>
<dbReference type="InterPro" id="IPR050248">
    <property type="entry name" value="Polysacc_deacetylase_ArnD"/>
</dbReference>
<dbReference type="GO" id="GO:0016810">
    <property type="term" value="F:hydrolase activity, acting on carbon-nitrogen (but not peptide) bonds"/>
    <property type="evidence" value="ECO:0007669"/>
    <property type="project" value="InterPro"/>
</dbReference>
<evidence type="ECO:0000256" key="1">
    <source>
        <dbReference type="ARBA" id="ARBA00022723"/>
    </source>
</evidence>
<name>H1Y9I3_9SPHI</name>
<protein>
    <submittedName>
        <fullName evidence="4">Polysaccharide deacetylase</fullName>
    </submittedName>
</protein>
<dbReference type="PROSITE" id="PS51677">
    <property type="entry name" value="NODB"/>
    <property type="match status" value="1"/>
</dbReference>